<organism evidence="1 2">
    <name type="scientific">Mauternbach virus</name>
    <dbReference type="NCBI Taxonomy" id="2486603"/>
    <lineage>
        <taxon>Viruses</taxon>
        <taxon>Viruses incertae sedis</taxon>
        <taxon>Naldaviricetes</taxon>
        <taxon>Lefavirales</taxon>
        <taxon>Nudiviridae</taxon>
        <taxon>Alphanudivirus</taxon>
        <taxon>Alphanudivirus quartudromelanogasteris</taxon>
    </lineage>
</organism>
<dbReference type="RefSeq" id="YP_010797640.1">
    <property type="nucleotide sequence ID" value="NC_076232.1"/>
</dbReference>
<proteinExistence type="predicted"/>
<accession>A0A3G3E623</accession>
<dbReference type="GeneID" id="80535618"/>
<dbReference type="KEGG" id="vg:80535618"/>
<reference evidence="2" key="1">
    <citation type="submission" date="2018-02" db="EMBL/GenBank/DDBJ databases">
        <title>A New Nudivirus from Drosophila melanogaster.</title>
        <authorList>
            <consortium name="DrosEU"/>
            <person name="Obbard D.J."/>
            <person name="Staubach F."/>
            <person name="Betancourt A."/>
        </authorList>
    </citation>
    <scope>NUCLEOTIDE SEQUENCE [LARGE SCALE GENOMIC DNA]</scope>
</reference>
<sequence length="439" mass="50556">MKDFDECFVVTVLGPTIPGRKSIKTNNNNGGGNVNNNTRNGYVNHNNEISKAKEYLIFDPRIWREQSYNHFMSFIRAVITTPSAILERYKRYESSNFSISKLKKYISGKESIIRRAITGYETNGIYQTSTISCLIPYYSVMLPQKIYDLLKSENYDLDLVMVKRDPSILPTCMYVCSVIRNPDPKIICTTISDQQSKGFNQDQDGDRNAEYFLNRQINGYDSTKSYDYKVAKMEMSQAFRCKRTLVGTPRYLLSETSLLKIERFSDHFLNNEFYRKTYKCGKKFMNEASAGYLSDEYDEFQRILIDHNLHEKSEYITVNDILLNTEKLPSIVKSGSKGTPELLNMLLNNIDSSKRLTLNDRKKEMLTLCNKYITSSQDLSRNGRKQFAALYAAHDLVSLFSNIYINKVCYANYDGFASAGTLLFNESSLELFLLDLISL</sequence>
<name>A0A3G3E623_9VIRU</name>
<evidence type="ECO:0000313" key="1">
    <source>
        <dbReference type="EMBL" id="AYP97919.1"/>
    </source>
</evidence>
<protein>
    <submittedName>
        <fullName evidence="1">LEF-9</fullName>
    </submittedName>
</protein>
<evidence type="ECO:0000313" key="2">
    <source>
        <dbReference type="Proteomes" id="UP000679071"/>
    </source>
</evidence>
<dbReference type="Proteomes" id="UP000679071">
    <property type="component" value="Segment"/>
</dbReference>
<keyword evidence="2" id="KW-1185">Reference proteome</keyword>
<dbReference type="EMBL" id="MG969167">
    <property type="protein sequence ID" value="AYP97919.1"/>
    <property type="molecule type" value="Genomic_DNA"/>
</dbReference>